<evidence type="ECO:0000256" key="2">
    <source>
        <dbReference type="ARBA" id="ARBA00022723"/>
    </source>
</evidence>
<dbReference type="Proteomes" id="UP001333102">
    <property type="component" value="Chromosome"/>
</dbReference>
<evidence type="ECO:0000256" key="6">
    <source>
        <dbReference type="ARBA" id="ARBA00023211"/>
    </source>
</evidence>
<keyword evidence="1 8" id="KW-0436">Ligase</keyword>
<organism evidence="9 10">
    <name type="scientific">Geochorda subterranea</name>
    <dbReference type="NCBI Taxonomy" id="3109564"/>
    <lineage>
        <taxon>Bacteria</taxon>
        <taxon>Bacillati</taxon>
        <taxon>Bacillota</taxon>
        <taxon>Limnochordia</taxon>
        <taxon>Limnochordales</taxon>
        <taxon>Geochordaceae</taxon>
        <taxon>Geochorda</taxon>
    </lineage>
</organism>
<evidence type="ECO:0000256" key="8">
    <source>
        <dbReference type="RuleBase" id="RU371113"/>
    </source>
</evidence>
<dbReference type="RefSeq" id="WP_324668997.1">
    <property type="nucleotide sequence ID" value="NZ_CP141614.1"/>
</dbReference>
<dbReference type="PANTHER" id="PTHR11118:SF1">
    <property type="entry name" value="RNA-SPLICING LIGASE RTCB HOMOLOG"/>
    <property type="match status" value="1"/>
</dbReference>
<keyword evidence="5" id="KW-0342">GTP-binding</keyword>
<dbReference type="Gene3D" id="3.90.1860.10">
    <property type="entry name" value="tRNA-splicing ligase RtcB"/>
    <property type="match status" value="1"/>
</dbReference>
<protein>
    <recommendedName>
        <fullName evidence="8">tRNA-splicing ligase RtcB</fullName>
        <ecNumber evidence="8">6.5.1.-</ecNumber>
    </recommendedName>
</protein>
<comment type="catalytic activity">
    <reaction evidence="7">
        <text>a 3'-end 3'-phospho-ribonucleotide-RNA + a 5'-end dephospho-ribonucleoside-RNA + GTP = a ribonucleotidyl-ribonucleotide-RNA + GMP + diphosphate</text>
        <dbReference type="Rhea" id="RHEA:68076"/>
        <dbReference type="Rhea" id="RHEA-COMP:10463"/>
        <dbReference type="Rhea" id="RHEA-COMP:13936"/>
        <dbReference type="Rhea" id="RHEA-COMP:17355"/>
        <dbReference type="ChEBI" id="CHEBI:33019"/>
        <dbReference type="ChEBI" id="CHEBI:37565"/>
        <dbReference type="ChEBI" id="CHEBI:58115"/>
        <dbReference type="ChEBI" id="CHEBI:83062"/>
        <dbReference type="ChEBI" id="CHEBI:138284"/>
        <dbReference type="ChEBI" id="CHEBI:173118"/>
        <dbReference type="EC" id="6.5.1.8"/>
    </reaction>
</comment>
<evidence type="ECO:0000256" key="7">
    <source>
        <dbReference type="ARBA" id="ARBA00047746"/>
    </source>
</evidence>
<evidence type="ECO:0000256" key="4">
    <source>
        <dbReference type="ARBA" id="ARBA00022800"/>
    </source>
</evidence>
<comment type="cofactor">
    <cofactor evidence="8">
        <name>Mn(2+)</name>
        <dbReference type="ChEBI" id="CHEBI:29035"/>
    </cofactor>
    <text evidence="8">Binds 2 manganese ions per subunit.</text>
</comment>
<reference evidence="10" key="1">
    <citation type="submission" date="2023-12" db="EMBL/GenBank/DDBJ databases">
        <title>Novel isolates from deep terrestrial aquifers shed light on the physiology and ecology of the class Limnochordia.</title>
        <authorList>
            <person name="Karnachuk O.V."/>
            <person name="Lukina A.P."/>
            <person name="Avakyan M.R."/>
            <person name="Kadnikov V."/>
            <person name="Begmatov S."/>
            <person name="Beletsky A.V."/>
            <person name="Mardanov A.V."/>
            <person name="Ravin N.V."/>
        </authorList>
    </citation>
    <scope>NUCLEOTIDE SEQUENCE [LARGE SCALE GENOMIC DNA]</scope>
    <source>
        <strain evidence="10">LN</strain>
    </source>
</reference>
<dbReference type="InterPro" id="IPR036025">
    <property type="entry name" value="RtcB-like_sf"/>
</dbReference>
<keyword evidence="4" id="KW-0692">RNA repair</keyword>
<comment type="similarity">
    <text evidence="8">Belongs to the RtcB family.</text>
</comment>
<keyword evidence="6 8" id="KW-0464">Manganese</keyword>
<accession>A0ABZ1BR24</accession>
<evidence type="ECO:0000313" key="9">
    <source>
        <dbReference type="EMBL" id="WRP14638.1"/>
    </source>
</evidence>
<comment type="subunit">
    <text evidence="8">Monomer.</text>
</comment>
<sequence length="477" mass="51324">MTMGLALEPAGPNRYRLARQGAMRVDAYVYLNESLRRDFDEPVALQQLADAASLPGVVHRVVGMPDIHQGFGLPIGGVVATDARTGVVSAGAVGYDINCGVRLIRSDLARSDASRQRLRQLMEAVERRIPAGVGKRSRHRELASRLPEILVGGGARLVELGYGTPDDVEATEQYGRVAGADPDAVSREALERADQLATVGGGNHFIEIGYVERVLDARLAERFGLFEGQLTVLVHSGSRGFGHQICADYAGAMAQEASRHGIALPSRGLAAAPIDSALGRRYLGAMHCAINFAFANRQLMTHDIREAFAEVLGQSWEALGMRVVYDVAHNIAKFEEHFGRRLLVHRKGATRALPAGHPVNPRRYVASGHPVLMPGSMGTASYVAVGLPGIEETFTSANHGAGRVLSRAEARRQFSRERLQASLGEVLYNVADVRAIADEAPGAYKDIDAVVDTLAEIGLTRKVARLRPLAVIKGEGD</sequence>
<keyword evidence="2 8" id="KW-0479">Metal-binding</keyword>
<proteinExistence type="inferred from homology"/>
<gene>
    <name evidence="8" type="primary">rtcB</name>
    <name evidence="9" type="ORF">VLY81_00260</name>
</gene>
<evidence type="ECO:0000256" key="3">
    <source>
        <dbReference type="ARBA" id="ARBA00022741"/>
    </source>
</evidence>
<name>A0ABZ1BR24_9FIRM</name>
<dbReference type="InterPro" id="IPR001233">
    <property type="entry name" value="RtcB"/>
</dbReference>
<keyword evidence="10" id="KW-1185">Reference proteome</keyword>
<dbReference type="EMBL" id="CP141614">
    <property type="protein sequence ID" value="WRP14638.1"/>
    <property type="molecule type" value="Genomic_DNA"/>
</dbReference>
<dbReference type="EC" id="6.5.1.-" evidence="8"/>
<dbReference type="Pfam" id="PF01139">
    <property type="entry name" value="RtcB"/>
    <property type="match status" value="1"/>
</dbReference>
<keyword evidence="3" id="KW-0547">Nucleotide-binding</keyword>
<evidence type="ECO:0000313" key="10">
    <source>
        <dbReference type="Proteomes" id="UP001333102"/>
    </source>
</evidence>
<dbReference type="PANTHER" id="PTHR11118">
    <property type="entry name" value="RNA-SPLICING LIGASE RTCB HOMOLOG"/>
    <property type="match status" value="1"/>
</dbReference>
<evidence type="ECO:0000256" key="1">
    <source>
        <dbReference type="ARBA" id="ARBA00022598"/>
    </source>
</evidence>
<dbReference type="GO" id="GO:0170057">
    <property type="term" value="F:RNA ligase (GTP) activity"/>
    <property type="evidence" value="ECO:0007669"/>
    <property type="project" value="UniProtKB-EC"/>
</dbReference>
<dbReference type="SUPFAM" id="SSF103365">
    <property type="entry name" value="Hypothetical protein PH1602"/>
    <property type="match status" value="1"/>
</dbReference>
<evidence type="ECO:0000256" key="5">
    <source>
        <dbReference type="ARBA" id="ARBA00023134"/>
    </source>
</evidence>